<dbReference type="SUPFAM" id="SSF49329">
    <property type="entry name" value="Cu,Zn superoxide dismutase-like"/>
    <property type="match status" value="1"/>
</dbReference>
<comment type="caution">
    <text evidence="6">The sequence shown here is derived from an EMBL/GenBank/DDBJ whole genome shotgun (WGS) entry which is preliminary data.</text>
</comment>
<gene>
    <name evidence="6" type="ORF">OJ962_26580</name>
</gene>
<dbReference type="CDD" id="cd00305">
    <property type="entry name" value="Cu-Zn_Superoxide_Dismutase"/>
    <property type="match status" value="1"/>
</dbReference>
<organism evidence="6 7">
    <name type="scientific">Solirubrobacter deserti</name>
    <dbReference type="NCBI Taxonomy" id="2282478"/>
    <lineage>
        <taxon>Bacteria</taxon>
        <taxon>Bacillati</taxon>
        <taxon>Actinomycetota</taxon>
        <taxon>Thermoleophilia</taxon>
        <taxon>Solirubrobacterales</taxon>
        <taxon>Solirubrobacteraceae</taxon>
        <taxon>Solirubrobacter</taxon>
    </lineage>
</organism>
<keyword evidence="7" id="KW-1185">Reference proteome</keyword>
<evidence type="ECO:0000256" key="3">
    <source>
        <dbReference type="RuleBase" id="RU000393"/>
    </source>
</evidence>
<dbReference type="Proteomes" id="UP001147700">
    <property type="component" value="Unassembled WGS sequence"/>
</dbReference>
<reference evidence="6" key="1">
    <citation type="submission" date="2022-10" db="EMBL/GenBank/DDBJ databases">
        <title>The WGS of Solirubrobacter sp. CPCC 204708.</title>
        <authorList>
            <person name="Jiang Z."/>
        </authorList>
    </citation>
    <scope>NUCLEOTIDE SEQUENCE</scope>
    <source>
        <strain evidence="6">CPCC 204708</strain>
    </source>
</reference>
<feature type="chain" id="PRO_5046743016" description="Superoxide dismutase [Cu-Zn]" evidence="4">
    <location>
        <begin position="25"/>
        <end position="183"/>
    </location>
</feature>
<dbReference type="PANTHER" id="PTHR10003">
    <property type="entry name" value="SUPEROXIDE DISMUTASE CU-ZN -RELATED"/>
    <property type="match status" value="1"/>
</dbReference>
<dbReference type="RefSeq" id="WP_202952465.1">
    <property type="nucleotide sequence ID" value="NZ_JAPCID010000050.1"/>
</dbReference>
<comment type="catalytic activity">
    <reaction evidence="3">
        <text>2 superoxide + 2 H(+) = H2O2 + O2</text>
        <dbReference type="Rhea" id="RHEA:20696"/>
        <dbReference type="ChEBI" id="CHEBI:15378"/>
        <dbReference type="ChEBI" id="CHEBI:15379"/>
        <dbReference type="ChEBI" id="CHEBI:16240"/>
        <dbReference type="ChEBI" id="CHEBI:18421"/>
        <dbReference type="EC" id="1.15.1.1"/>
    </reaction>
</comment>
<proteinExistence type="inferred from homology"/>
<evidence type="ECO:0000256" key="4">
    <source>
        <dbReference type="SAM" id="SignalP"/>
    </source>
</evidence>
<comment type="cofactor">
    <cofactor evidence="3">
        <name>Cu cation</name>
        <dbReference type="ChEBI" id="CHEBI:23378"/>
    </cofactor>
    <text evidence="3">Binds 1 copper ion per subunit.</text>
</comment>
<dbReference type="PROSITE" id="PS00332">
    <property type="entry name" value="SOD_CU_ZN_2"/>
    <property type="match status" value="1"/>
</dbReference>
<dbReference type="InterPro" id="IPR024134">
    <property type="entry name" value="SOD_Cu/Zn_/chaperone"/>
</dbReference>
<dbReference type="Pfam" id="PF00080">
    <property type="entry name" value="Sod_Cu"/>
    <property type="match status" value="1"/>
</dbReference>
<evidence type="ECO:0000313" key="7">
    <source>
        <dbReference type="Proteomes" id="UP001147700"/>
    </source>
</evidence>
<comment type="function">
    <text evidence="2">Destroys radicals which are normally produced within the cells and which are toxic to biological systems. May play a role in favoring mycobacterial survival in phagocytes.</text>
</comment>
<feature type="domain" description="Superoxide dismutase copper/zinc binding" evidence="5">
    <location>
        <begin position="50"/>
        <end position="182"/>
    </location>
</feature>
<dbReference type="PRINTS" id="PR00068">
    <property type="entry name" value="CUZNDISMTASE"/>
</dbReference>
<name>A0ABT4RRG2_9ACTN</name>
<keyword evidence="3" id="KW-0862">Zinc</keyword>
<evidence type="ECO:0000313" key="6">
    <source>
        <dbReference type="EMBL" id="MDA0141092.1"/>
    </source>
</evidence>
<keyword evidence="3" id="KW-0560">Oxidoreductase</keyword>
<protein>
    <recommendedName>
        <fullName evidence="3">Superoxide dismutase [Cu-Zn]</fullName>
        <ecNumber evidence="3">1.15.1.1</ecNumber>
    </recommendedName>
</protein>
<dbReference type="EC" id="1.15.1.1" evidence="3"/>
<accession>A0ABT4RRG2</accession>
<keyword evidence="4" id="KW-0732">Signal</keyword>
<dbReference type="Gene3D" id="2.60.40.200">
    <property type="entry name" value="Superoxide dismutase, copper/zinc binding domain"/>
    <property type="match status" value="1"/>
</dbReference>
<feature type="signal peptide" evidence="4">
    <location>
        <begin position="1"/>
        <end position="24"/>
    </location>
</feature>
<evidence type="ECO:0000256" key="2">
    <source>
        <dbReference type="ARBA" id="ARBA00024900"/>
    </source>
</evidence>
<dbReference type="InterPro" id="IPR001424">
    <property type="entry name" value="SOD_Cu_Zn_dom"/>
</dbReference>
<evidence type="ECO:0000259" key="5">
    <source>
        <dbReference type="Pfam" id="PF00080"/>
    </source>
</evidence>
<keyword evidence="3" id="KW-0479">Metal-binding</keyword>
<comment type="similarity">
    <text evidence="1 3">Belongs to the Cu-Zn superoxide dismutase family.</text>
</comment>
<evidence type="ECO:0000256" key="1">
    <source>
        <dbReference type="ARBA" id="ARBA00010457"/>
    </source>
</evidence>
<dbReference type="InterPro" id="IPR036423">
    <property type="entry name" value="SOD-like_Cu/Zn_dom_sf"/>
</dbReference>
<keyword evidence="3" id="KW-0186">Copper</keyword>
<sequence length="183" mass="18646">MRTLRATLVLGVVLSTVAAGVAIAGGDDRHKGHTKKATATLVDGTGKRVGKVTLVQFRGKVTVAGRVTGITPGFHGFHVHAVGKCEGPSFTSAGGHFSAPGQAHGAHAGDLPPLLVNADGSASAAFETDRFTLQQLRDADGSALMVHAGPDNFANIPDRYGEPDAETLNTGDSGARVACGVVR</sequence>
<dbReference type="EMBL" id="JAPCID010000050">
    <property type="protein sequence ID" value="MDA0141092.1"/>
    <property type="molecule type" value="Genomic_DNA"/>
</dbReference>
<dbReference type="InterPro" id="IPR018152">
    <property type="entry name" value="SOD_Cu/Zn_BS"/>
</dbReference>
<comment type="cofactor">
    <cofactor evidence="3">
        <name>Zn(2+)</name>
        <dbReference type="ChEBI" id="CHEBI:29105"/>
    </cofactor>
    <text evidence="3">Binds 1 zinc ion per subunit.</text>
</comment>